<gene>
    <name evidence="2" type="ORF">NCTC11535_01250</name>
</gene>
<evidence type="ECO:0008006" key="4">
    <source>
        <dbReference type="Google" id="ProtNLM"/>
    </source>
</evidence>
<dbReference type="EMBL" id="UAPQ01000007">
    <property type="protein sequence ID" value="SPT53580.1"/>
    <property type="molecule type" value="Genomic_DNA"/>
</dbReference>
<comment type="caution">
    <text evidence="2">The sequence shown here is derived from an EMBL/GenBank/DDBJ whole genome shotgun (WGS) entry which is preliminary data.</text>
</comment>
<keyword evidence="3" id="KW-1185">Reference proteome</keyword>
<sequence length="243" mass="25792">MHSTEPGLWQQLWQTVVDHSARTTPPEPATLWPVIVLVVLVIAVPQARRWGRALGTIVHEAGHAVVGMAVGRRFHGFTVAHDLSGAAVTSGPERGLGRTLTSWSGYPAPALLGAVLTASALRGWAGTTLAGMALGLLFLLLMSRSLRTVGLVALVALLTAALWWWGDAVVPLRDGVVAGLGLVLLLGAWDALLDVARSRDAGQDHRTLARITFLPAWFWLGTWVVACAACTWAVVRAGAGVLW</sequence>
<reference evidence="2 3" key="1">
    <citation type="submission" date="2018-06" db="EMBL/GenBank/DDBJ databases">
        <authorList>
            <consortium name="Pathogen Informatics"/>
            <person name="Doyle S."/>
        </authorList>
    </citation>
    <scope>NUCLEOTIDE SEQUENCE [LARGE SCALE GENOMIC DNA]</scope>
    <source>
        <strain evidence="2 3">NCTC11535</strain>
    </source>
</reference>
<feature type="transmembrane region" description="Helical" evidence="1">
    <location>
        <begin position="124"/>
        <end position="141"/>
    </location>
</feature>
<name>A0ABY1VN99_9ACTO</name>
<dbReference type="InterPro" id="IPR049500">
    <property type="entry name" value="Peptidase_M50B-like"/>
</dbReference>
<protein>
    <recommendedName>
        <fullName evidence="4">Peptidase M50B-like</fullName>
    </recommendedName>
</protein>
<evidence type="ECO:0000313" key="2">
    <source>
        <dbReference type="EMBL" id="SPT53580.1"/>
    </source>
</evidence>
<evidence type="ECO:0000313" key="3">
    <source>
        <dbReference type="Proteomes" id="UP000250006"/>
    </source>
</evidence>
<organism evidence="2 3">
    <name type="scientific">Actinomyces bovis</name>
    <dbReference type="NCBI Taxonomy" id="1658"/>
    <lineage>
        <taxon>Bacteria</taxon>
        <taxon>Bacillati</taxon>
        <taxon>Actinomycetota</taxon>
        <taxon>Actinomycetes</taxon>
        <taxon>Actinomycetales</taxon>
        <taxon>Actinomycetaceae</taxon>
        <taxon>Actinomyces</taxon>
    </lineage>
</organism>
<keyword evidence="1" id="KW-0472">Membrane</keyword>
<dbReference type="Pfam" id="PF13398">
    <property type="entry name" value="Peptidase_M50B"/>
    <property type="match status" value="1"/>
</dbReference>
<dbReference type="RefSeq" id="WP_111836537.1">
    <property type="nucleotide sequence ID" value="NZ_UAPQ01000007.1"/>
</dbReference>
<accession>A0ABY1VN99</accession>
<keyword evidence="1" id="KW-0812">Transmembrane</keyword>
<proteinExistence type="predicted"/>
<dbReference type="Proteomes" id="UP000250006">
    <property type="component" value="Unassembled WGS sequence"/>
</dbReference>
<feature type="transmembrane region" description="Helical" evidence="1">
    <location>
        <begin position="148"/>
        <end position="165"/>
    </location>
</feature>
<feature type="transmembrane region" description="Helical" evidence="1">
    <location>
        <begin position="216"/>
        <end position="235"/>
    </location>
</feature>
<evidence type="ECO:0000256" key="1">
    <source>
        <dbReference type="SAM" id="Phobius"/>
    </source>
</evidence>
<feature type="transmembrane region" description="Helical" evidence="1">
    <location>
        <begin position="177"/>
        <end position="196"/>
    </location>
</feature>
<keyword evidence="1" id="KW-1133">Transmembrane helix</keyword>